<dbReference type="InterPro" id="IPR016185">
    <property type="entry name" value="PreATP-grasp_dom_sf"/>
</dbReference>
<dbReference type="Gene3D" id="3.40.50.20">
    <property type="match status" value="1"/>
</dbReference>
<dbReference type="NCBIfam" id="TIGR00877">
    <property type="entry name" value="purD"/>
    <property type="match status" value="1"/>
</dbReference>
<evidence type="ECO:0000256" key="7">
    <source>
        <dbReference type="ARBA" id="ARBA00038345"/>
    </source>
</evidence>
<keyword evidence="6" id="KW-0067">ATP-binding</keyword>
<dbReference type="SUPFAM" id="SSF56059">
    <property type="entry name" value="Glutathione synthetase ATP-binding domain-like"/>
    <property type="match status" value="1"/>
</dbReference>
<keyword evidence="3" id="KW-0436">Ligase</keyword>
<dbReference type="Gene3D" id="3.30.1490.20">
    <property type="entry name" value="ATP-grasp fold, A domain"/>
    <property type="match status" value="1"/>
</dbReference>
<dbReference type="GO" id="GO:0046872">
    <property type="term" value="F:metal ion binding"/>
    <property type="evidence" value="ECO:0007669"/>
    <property type="project" value="InterPro"/>
</dbReference>
<dbReference type="GO" id="GO:0009113">
    <property type="term" value="P:purine nucleobase biosynthetic process"/>
    <property type="evidence" value="ECO:0007669"/>
    <property type="project" value="InterPro"/>
</dbReference>
<protein>
    <recommendedName>
        <fullName evidence="2">phosphoribosylamine--glycine ligase</fullName>
        <ecNumber evidence="2">6.3.4.13</ecNumber>
    </recommendedName>
    <alternativeName>
        <fullName evidence="8">Glycinamide ribonucleotide synthetase</fullName>
    </alternativeName>
    <alternativeName>
        <fullName evidence="9">Phosphoribosylglycinamide synthetase</fullName>
    </alternativeName>
</protein>
<dbReference type="Pfam" id="PF01071">
    <property type="entry name" value="GARS_A"/>
    <property type="match status" value="1"/>
</dbReference>
<dbReference type="GO" id="GO:0004637">
    <property type="term" value="F:phosphoribosylamine-glycine ligase activity"/>
    <property type="evidence" value="ECO:0007669"/>
    <property type="project" value="UniProtKB-EC"/>
</dbReference>
<dbReference type="InterPro" id="IPR020562">
    <property type="entry name" value="PRibGlycinamide_synth_N"/>
</dbReference>
<reference evidence="11" key="1">
    <citation type="submission" date="2018-05" db="EMBL/GenBank/DDBJ databases">
        <authorList>
            <person name="Lanie J.A."/>
            <person name="Ng W.-L."/>
            <person name="Kazmierczak K.M."/>
            <person name="Andrzejewski T.M."/>
            <person name="Davidsen T.M."/>
            <person name="Wayne K.J."/>
            <person name="Tettelin H."/>
            <person name="Glass J.I."/>
            <person name="Rusch D."/>
            <person name="Podicherti R."/>
            <person name="Tsui H.-C.T."/>
            <person name="Winkler M.E."/>
        </authorList>
    </citation>
    <scope>NUCLEOTIDE SEQUENCE</scope>
</reference>
<dbReference type="HAMAP" id="MF_00138">
    <property type="entry name" value="GARS"/>
    <property type="match status" value="1"/>
</dbReference>
<dbReference type="SUPFAM" id="SSF51246">
    <property type="entry name" value="Rudiment single hybrid motif"/>
    <property type="match status" value="1"/>
</dbReference>
<dbReference type="InterPro" id="IPR013815">
    <property type="entry name" value="ATP_grasp_subdomain_1"/>
</dbReference>
<dbReference type="AlphaFoldDB" id="A0A381SVU4"/>
<comment type="similarity">
    <text evidence="7">Belongs to the GARS family.</text>
</comment>
<accession>A0A381SVU4</accession>
<dbReference type="InterPro" id="IPR020561">
    <property type="entry name" value="PRibGlycinamid_synth_ATP-grasp"/>
</dbReference>
<dbReference type="InterPro" id="IPR020559">
    <property type="entry name" value="PRibGlycinamide_synth_CS"/>
</dbReference>
<evidence type="ECO:0000256" key="1">
    <source>
        <dbReference type="ARBA" id="ARBA00005174"/>
    </source>
</evidence>
<dbReference type="Gene3D" id="3.30.470.20">
    <property type="entry name" value="ATP-grasp fold, B domain"/>
    <property type="match status" value="1"/>
</dbReference>
<dbReference type="SMART" id="SM01210">
    <property type="entry name" value="GARS_C"/>
    <property type="match status" value="1"/>
</dbReference>
<feature type="domain" description="ATP-grasp" evidence="10">
    <location>
        <begin position="91"/>
        <end position="297"/>
    </location>
</feature>
<dbReference type="Pfam" id="PF02843">
    <property type="entry name" value="GARS_C"/>
    <property type="match status" value="1"/>
</dbReference>
<evidence type="ECO:0000256" key="5">
    <source>
        <dbReference type="ARBA" id="ARBA00022755"/>
    </source>
</evidence>
<evidence type="ECO:0000259" key="10">
    <source>
        <dbReference type="PROSITE" id="PS50975"/>
    </source>
</evidence>
<dbReference type="InterPro" id="IPR000115">
    <property type="entry name" value="PRibGlycinamide_synth"/>
</dbReference>
<evidence type="ECO:0000256" key="6">
    <source>
        <dbReference type="ARBA" id="ARBA00022840"/>
    </source>
</evidence>
<comment type="pathway">
    <text evidence="1">Purine metabolism; IMP biosynthesis via de novo pathway; N(1)-(5-phospho-D-ribosyl)glycinamide from 5-phospho-alpha-D-ribose 1-diphosphate: step 2/2.</text>
</comment>
<keyword evidence="4" id="KW-0547">Nucleotide-binding</keyword>
<dbReference type="PROSITE" id="PS50975">
    <property type="entry name" value="ATP_GRASP"/>
    <property type="match status" value="1"/>
</dbReference>
<evidence type="ECO:0000313" key="11">
    <source>
        <dbReference type="EMBL" id="SVA08086.1"/>
    </source>
</evidence>
<dbReference type="GO" id="GO:0005524">
    <property type="term" value="F:ATP binding"/>
    <property type="evidence" value="ECO:0007669"/>
    <property type="project" value="UniProtKB-KW"/>
</dbReference>
<keyword evidence="5" id="KW-0658">Purine biosynthesis</keyword>
<dbReference type="SMART" id="SM01209">
    <property type="entry name" value="GARS_A"/>
    <property type="match status" value="1"/>
</dbReference>
<gene>
    <name evidence="11" type="ORF">METZ01_LOCUS60940</name>
</gene>
<name>A0A381SVU4_9ZZZZ</name>
<dbReference type="Gene3D" id="3.90.600.10">
    <property type="entry name" value="Phosphoribosylglycinamide synthetase, C-terminal domain"/>
    <property type="match status" value="1"/>
</dbReference>
<dbReference type="InterPro" id="IPR020560">
    <property type="entry name" value="PRibGlycinamide_synth_C-dom"/>
</dbReference>
<evidence type="ECO:0000256" key="3">
    <source>
        <dbReference type="ARBA" id="ARBA00022598"/>
    </source>
</evidence>
<evidence type="ECO:0000256" key="8">
    <source>
        <dbReference type="ARBA" id="ARBA00042242"/>
    </source>
</evidence>
<organism evidence="11">
    <name type="scientific">marine metagenome</name>
    <dbReference type="NCBI Taxonomy" id="408172"/>
    <lineage>
        <taxon>unclassified sequences</taxon>
        <taxon>metagenomes</taxon>
        <taxon>ecological metagenomes</taxon>
    </lineage>
</organism>
<dbReference type="InterPro" id="IPR011054">
    <property type="entry name" value="Rudment_hybrid_motif"/>
</dbReference>
<dbReference type="EC" id="6.3.4.13" evidence="2"/>
<dbReference type="UniPathway" id="UPA00074">
    <property type="reaction ID" value="UER00125"/>
</dbReference>
<dbReference type="PROSITE" id="PS00184">
    <property type="entry name" value="GARS"/>
    <property type="match status" value="1"/>
</dbReference>
<dbReference type="InterPro" id="IPR011761">
    <property type="entry name" value="ATP-grasp"/>
</dbReference>
<evidence type="ECO:0000256" key="2">
    <source>
        <dbReference type="ARBA" id="ARBA00013255"/>
    </source>
</evidence>
<proteinExistence type="inferred from homology"/>
<evidence type="ECO:0000256" key="4">
    <source>
        <dbReference type="ARBA" id="ARBA00022741"/>
    </source>
</evidence>
<evidence type="ECO:0000256" key="9">
    <source>
        <dbReference type="ARBA" id="ARBA00042864"/>
    </source>
</evidence>
<dbReference type="GO" id="GO:0006189">
    <property type="term" value="P:'de novo' IMP biosynthetic process"/>
    <property type="evidence" value="ECO:0007669"/>
    <property type="project" value="UniProtKB-UniPathway"/>
</dbReference>
<dbReference type="EMBL" id="UINC01003642">
    <property type="protein sequence ID" value="SVA08086.1"/>
    <property type="molecule type" value="Genomic_DNA"/>
</dbReference>
<dbReference type="PANTHER" id="PTHR43472:SF1">
    <property type="entry name" value="PHOSPHORIBOSYLAMINE--GLYCINE LIGASE, CHLOROPLASTIC"/>
    <property type="match status" value="1"/>
</dbReference>
<dbReference type="PANTHER" id="PTHR43472">
    <property type="entry name" value="PHOSPHORIBOSYLAMINE--GLYCINE LIGASE"/>
    <property type="match status" value="1"/>
</dbReference>
<dbReference type="SUPFAM" id="SSF52440">
    <property type="entry name" value="PreATP-grasp domain"/>
    <property type="match status" value="1"/>
</dbReference>
<dbReference type="Pfam" id="PF02844">
    <property type="entry name" value="GARS_N"/>
    <property type="match status" value="1"/>
</dbReference>
<dbReference type="InterPro" id="IPR037123">
    <property type="entry name" value="PRibGlycinamide_synth_C_sf"/>
</dbReference>
<sequence>MRVCVVGSGGREHALAHVLGRHHDVVVTPGNPGIPGSVPTPAEELDSDLTVIGPEAPLVDGLADRLRSAGRLVFGPGADGARLEGSKAWMKDVLVDAGVPTAVHGAFDDEAGALAFLDTMGDLFVVKTDGLAAGKGVLVTTERAEAVDAVRSYLSGDAFGDAGRTLVIEEGLTGPELSVLAVCDGSTAVALAPAQDFKRSGDGDVGPNTGGMGAYSPVPAATGSVVDALMADAVEPTLAALRGRGIDYRGVLYCGLMFTPTGPKVLEYNVRFGDPETQVVLPRLTSDLGDLLAAAAAGRLDGTPTFDAGAAVAVVCASEGYPTSPRTGDRIDGLDAASAVDGVTVFAAGVGAGPDGCLVTAGGRVLTVTGQGPSVDEARRLAYAAVAELSWPGLRCRTDIAATPTCPGE</sequence>